<sequence>MPIPSSSARARSSRWDGHQTEIVCAAFECPKEIWVRSCVGVDECPIGKDDLKIGHIVTGKTIEIRKNEASHPDIQHSAPDNGDIILIELSIDILPSQPRSDLSYTLLGVVSDLVETGEVDQDARINHSFTIFVDNLGLSSSLAQQCGWEGNLILLPLFPIRRSPRQLQIKIAFRLLSIFFGLLIVNYLGKVSAFDTPWKLNQITVSEYKQIVSVGAGALWSDVYMTLDPYRISVIGGRIPSAGGGGLTLSIVTVRFDLYSIPCTTLVSKRTTLVDWERTSDDAVVREVSIATTQEWKELGQERGLYDPFVYMNDASRDPDRLLSYGQEKLAKLKAVASKYNPSQVFQNLQNAGFLLSRV</sequence>
<dbReference type="GO" id="GO:0050660">
    <property type="term" value="F:flavin adenine dinucleotide binding"/>
    <property type="evidence" value="ECO:0007669"/>
    <property type="project" value="InterPro"/>
</dbReference>
<dbReference type="VEuPathDB" id="FungiDB:EYZ11_011335"/>
<dbReference type="PANTHER" id="PTHR42973">
    <property type="entry name" value="BINDING OXIDOREDUCTASE, PUTATIVE (AFU_ORTHOLOGUE AFUA_1G17690)-RELATED"/>
    <property type="match status" value="1"/>
</dbReference>
<comment type="caution">
    <text evidence="5">The sequence shown here is derived from an EMBL/GenBank/DDBJ whole genome shotgun (WGS) entry which is preliminary data.</text>
</comment>
<dbReference type="SUPFAM" id="SSF56176">
    <property type="entry name" value="FAD-binding/transporter-associated domain-like"/>
    <property type="match status" value="1"/>
</dbReference>
<accession>A0A5M9N1D3</accession>
<dbReference type="Proteomes" id="UP000324241">
    <property type="component" value="Unassembled WGS sequence"/>
</dbReference>
<dbReference type="InterPro" id="IPR050416">
    <property type="entry name" value="FAD-linked_Oxidoreductase"/>
</dbReference>
<evidence type="ECO:0000313" key="5">
    <source>
        <dbReference type="EMBL" id="KAA8651440.1"/>
    </source>
</evidence>
<reference evidence="5 6" key="1">
    <citation type="submission" date="2019-08" db="EMBL/GenBank/DDBJ databases">
        <title>The genome sequence of a newly discovered highly antifungal drug resistant Aspergillus species, Aspergillus tanneri NIH 1004.</title>
        <authorList>
            <person name="Mounaud S."/>
            <person name="Singh I."/>
            <person name="Joardar V."/>
            <person name="Pakala S."/>
            <person name="Pakala S."/>
            <person name="Venepally P."/>
            <person name="Chung J.K."/>
            <person name="Losada L."/>
            <person name="Nierman W.C."/>
        </authorList>
    </citation>
    <scope>NUCLEOTIDE SEQUENCE [LARGE SCALE GENOMIC DNA]</scope>
    <source>
        <strain evidence="5 6">NIH1004</strain>
    </source>
</reference>
<evidence type="ECO:0000313" key="6">
    <source>
        <dbReference type="Proteomes" id="UP000324241"/>
    </source>
</evidence>
<name>A0A5M9N1D3_9EURO</name>
<dbReference type="Gene3D" id="3.30.465.10">
    <property type="match status" value="1"/>
</dbReference>
<dbReference type="InterPro" id="IPR016169">
    <property type="entry name" value="FAD-bd_PCMH_sub2"/>
</dbReference>
<evidence type="ECO:0000256" key="3">
    <source>
        <dbReference type="ARBA" id="ARBA00022827"/>
    </source>
</evidence>
<dbReference type="VEuPathDB" id="FungiDB:EYZ11_011338"/>
<keyword evidence="2" id="KW-0285">Flavoprotein</keyword>
<organism evidence="5 6">
    <name type="scientific">Aspergillus tanneri</name>
    <dbReference type="NCBI Taxonomy" id="1220188"/>
    <lineage>
        <taxon>Eukaryota</taxon>
        <taxon>Fungi</taxon>
        <taxon>Dikarya</taxon>
        <taxon>Ascomycota</taxon>
        <taxon>Pezizomycotina</taxon>
        <taxon>Eurotiomycetes</taxon>
        <taxon>Eurotiomycetidae</taxon>
        <taxon>Eurotiales</taxon>
        <taxon>Aspergillaceae</taxon>
        <taxon>Aspergillus</taxon>
        <taxon>Aspergillus subgen. Circumdati</taxon>
    </lineage>
</organism>
<dbReference type="AlphaFoldDB" id="A0A5M9N1D3"/>
<protein>
    <recommendedName>
        <fullName evidence="7">Berberine/berberine-like domain-containing protein</fullName>
    </recommendedName>
</protein>
<dbReference type="GeneID" id="54323025"/>
<dbReference type="OrthoDB" id="2151789at2759"/>
<dbReference type="RefSeq" id="XP_033430801.1">
    <property type="nucleotide sequence ID" value="XM_033565044.1"/>
</dbReference>
<evidence type="ECO:0000256" key="4">
    <source>
        <dbReference type="ARBA" id="ARBA00023002"/>
    </source>
</evidence>
<keyword evidence="4" id="KW-0560">Oxidoreductase</keyword>
<dbReference type="InterPro" id="IPR036318">
    <property type="entry name" value="FAD-bd_PCMH-like_sf"/>
</dbReference>
<evidence type="ECO:0008006" key="7">
    <source>
        <dbReference type="Google" id="ProtNLM"/>
    </source>
</evidence>
<dbReference type="EMBL" id="QUQM01000002">
    <property type="protein sequence ID" value="KAA8651440.1"/>
    <property type="molecule type" value="Genomic_DNA"/>
</dbReference>
<dbReference type="PANTHER" id="PTHR42973:SF13">
    <property type="entry name" value="FAD-BINDING PCMH-TYPE DOMAIN-CONTAINING PROTEIN"/>
    <property type="match status" value="1"/>
</dbReference>
<comment type="similarity">
    <text evidence="1">Belongs to the oxygen-dependent FAD-linked oxidoreductase family.</text>
</comment>
<gene>
    <name evidence="5" type="ORF">ATNIH1004_000323</name>
</gene>
<dbReference type="GO" id="GO:0016491">
    <property type="term" value="F:oxidoreductase activity"/>
    <property type="evidence" value="ECO:0007669"/>
    <property type="project" value="UniProtKB-KW"/>
</dbReference>
<proteinExistence type="inferred from homology"/>
<evidence type="ECO:0000256" key="1">
    <source>
        <dbReference type="ARBA" id="ARBA00005466"/>
    </source>
</evidence>
<keyword evidence="3" id="KW-0274">FAD</keyword>
<evidence type="ECO:0000256" key="2">
    <source>
        <dbReference type="ARBA" id="ARBA00022630"/>
    </source>
</evidence>